<gene>
    <name evidence="2" type="ORF">BST14_21305</name>
</gene>
<dbReference type="InterPro" id="IPR022236">
    <property type="entry name" value="DUF3761"/>
</dbReference>
<evidence type="ECO:0008006" key="4">
    <source>
        <dbReference type="Google" id="ProtNLM"/>
    </source>
</evidence>
<evidence type="ECO:0000256" key="1">
    <source>
        <dbReference type="SAM" id="SignalP"/>
    </source>
</evidence>
<name>A0A1W9Z9F9_MYCAI</name>
<dbReference type="AlphaFoldDB" id="A0A1W9Z9F9"/>
<dbReference type="EMBL" id="MVHG01000071">
    <property type="protein sequence ID" value="ORA09861.1"/>
    <property type="molecule type" value="Genomic_DNA"/>
</dbReference>
<dbReference type="Pfam" id="PF12587">
    <property type="entry name" value="DUF3761"/>
    <property type="match status" value="1"/>
</dbReference>
<evidence type="ECO:0000313" key="2">
    <source>
        <dbReference type="EMBL" id="ORA09861.1"/>
    </source>
</evidence>
<evidence type="ECO:0000313" key="3">
    <source>
        <dbReference type="Proteomes" id="UP000192707"/>
    </source>
</evidence>
<keyword evidence="3" id="KW-1185">Reference proteome</keyword>
<comment type="caution">
    <text evidence="2">The sequence shown here is derived from an EMBL/GenBank/DDBJ whole genome shotgun (WGS) entry which is preliminary data.</text>
</comment>
<reference evidence="2 3" key="1">
    <citation type="submission" date="2016-12" db="EMBL/GenBank/DDBJ databases">
        <title>The new phylogeny of genus Mycobacterium.</title>
        <authorList>
            <person name="Tortoli E."/>
            <person name="Trovato A."/>
            <person name="Cirillo D.M."/>
        </authorList>
    </citation>
    <scope>NUCLEOTIDE SEQUENCE [LARGE SCALE GENOMIC DNA]</scope>
    <source>
        <strain evidence="2 3">DSM 45069</strain>
    </source>
</reference>
<protein>
    <recommendedName>
        <fullName evidence="4">DUF3761 domain-containing protein</fullName>
    </recommendedName>
</protein>
<dbReference type="RefSeq" id="WP_083066331.1">
    <property type="nucleotide sequence ID" value="NZ_MVHG01000071.1"/>
</dbReference>
<dbReference type="Proteomes" id="UP000192707">
    <property type="component" value="Unassembled WGS sequence"/>
</dbReference>
<organism evidence="2 3">
    <name type="scientific">Mycobacterium arosiense ATCC BAA-1401 = DSM 45069</name>
    <dbReference type="NCBI Taxonomy" id="1265311"/>
    <lineage>
        <taxon>Bacteria</taxon>
        <taxon>Bacillati</taxon>
        <taxon>Actinomycetota</taxon>
        <taxon>Actinomycetes</taxon>
        <taxon>Mycobacteriales</taxon>
        <taxon>Mycobacteriaceae</taxon>
        <taxon>Mycobacterium</taxon>
        <taxon>Mycobacterium avium complex (MAC)</taxon>
    </lineage>
</organism>
<proteinExistence type="predicted"/>
<sequence>MFARIIVFIAATIAALGITSIVRAAPASACSSGYYKAASGHCVHRPVCAPTPPPGATAECVDGCYSFSENPDEDDTCHGRGGVQRVL</sequence>
<dbReference type="OrthoDB" id="4751721at2"/>
<keyword evidence="1" id="KW-0732">Signal</keyword>
<accession>A0A1W9Z9F9</accession>
<feature type="signal peptide" evidence="1">
    <location>
        <begin position="1"/>
        <end position="24"/>
    </location>
</feature>
<feature type="chain" id="PRO_5012416503" description="DUF3761 domain-containing protein" evidence="1">
    <location>
        <begin position="25"/>
        <end position="87"/>
    </location>
</feature>